<comment type="caution">
    <text evidence="1">The sequence shown here is derived from an EMBL/GenBank/DDBJ whole genome shotgun (WGS) entry which is preliminary data.</text>
</comment>
<dbReference type="AlphaFoldDB" id="A0A822XYM7"/>
<reference evidence="1 2" key="1">
    <citation type="journal article" date="2020" name="Mol. Biol. Evol.">
        <title>Distinct Expression and Methylation Patterns for Genes with Different Fates following a Single Whole-Genome Duplication in Flowering Plants.</title>
        <authorList>
            <person name="Shi T."/>
            <person name="Rahmani R.S."/>
            <person name="Gugger P.F."/>
            <person name="Wang M."/>
            <person name="Li H."/>
            <person name="Zhang Y."/>
            <person name="Li Z."/>
            <person name="Wang Q."/>
            <person name="Van de Peer Y."/>
            <person name="Marchal K."/>
            <person name="Chen J."/>
        </authorList>
    </citation>
    <scope>NUCLEOTIDE SEQUENCE [LARGE SCALE GENOMIC DNA]</scope>
    <source>
        <tissue evidence="1">Leaf</tissue>
    </source>
</reference>
<evidence type="ECO:0000313" key="1">
    <source>
        <dbReference type="EMBL" id="DAD24096.1"/>
    </source>
</evidence>
<dbReference type="Proteomes" id="UP000607653">
    <property type="component" value="Unassembled WGS sequence"/>
</dbReference>
<sequence length="73" mass="8417">MATGEGNYFELLFQIFKDFLVSCQTLSSISYFNLANGLSKATDSMLLLKFIREVLEITFPRSATIIHDHLWLR</sequence>
<keyword evidence="2" id="KW-1185">Reference proteome</keyword>
<gene>
    <name evidence="1" type="ORF">HUJ06_025559</name>
</gene>
<protein>
    <submittedName>
        <fullName evidence="1">Uncharacterized protein</fullName>
    </submittedName>
</protein>
<organism evidence="1 2">
    <name type="scientific">Nelumbo nucifera</name>
    <name type="common">Sacred lotus</name>
    <dbReference type="NCBI Taxonomy" id="4432"/>
    <lineage>
        <taxon>Eukaryota</taxon>
        <taxon>Viridiplantae</taxon>
        <taxon>Streptophyta</taxon>
        <taxon>Embryophyta</taxon>
        <taxon>Tracheophyta</taxon>
        <taxon>Spermatophyta</taxon>
        <taxon>Magnoliopsida</taxon>
        <taxon>Proteales</taxon>
        <taxon>Nelumbonaceae</taxon>
        <taxon>Nelumbo</taxon>
    </lineage>
</organism>
<name>A0A822XYM7_NELNU</name>
<proteinExistence type="predicted"/>
<evidence type="ECO:0000313" key="2">
    <source>
        <dbReference type="Proteomes" id="UP000607653"/>
    </source>
</evidence>
<accession>A0A822XYM7</accession>
<dbReference type="EMBL" id="DUZY01000001">
    <property type="protein sequence ID" value="DAD24096.1"/>
    <property type="molecule type" value="Genomic_DNA"/>
</dbReference>